<dbReference type="AlphaFoldDB" id="J9EYA2"/>
<dbReference type="Proteomes" id="UP000004810">
    <property type="component" value="Unassembled WGS sequence"/>
</dbReference>
<protein>
    <submittedName>
        <fullName evidence="2">Uncharacterized protein</fullName>
    </submittedName>
</protein>
<sequence>MAVTAATTTATTAAAATAATTSRPSHHQSSVHRGEIVNCIRRPLAFEVPAWLVAQRVKGDGSAGCINLHVVIMRILTEKLQIQRIKPT</sequence>
<feature type="region of interest" description="Disordered" evidence="1">
    <location>
        <begin position="1"/>
        <end position="33"/>
    </location>
</feature>
<gene>
    <name evidence="2" type="ORF">WUBG_01877</name>
</gene>
<dbReference type="EMBL" id="ADBV01000459">
    <property type="protein sequence ID" value="EJW87213.1"/>
    <property type="molecule type" value="Genomic_DNA"/>
</dbReference>
<feature type="compositionally biased region" description="Low complexity" evidence="1">
    <location>
        <begin position="1"/>
        <end position="21"/>
    </location>
</feature>
<comment type="caution">
    <text evidence="2">The sequence shown here is derived from an EMBL/GenBank/DDBJ whole genome shotgun (WGS) entry which is preliminary data.</text>
</comment>
<evidence type="ECO:0000313" key="3">
    <source>
        <dbReference type="Proteomes" id="UP000004810"/>
    </source>
</evidence>
<reference evidence="3" key="1">
    <citation type="submission" date="2012-08" db="EMBL/GenBank/DDBJ databases">
        <title>The Genome Sequence of Wuchereria bancrofti.</title>
        <authorList>
            <person name="Nutman T.B."/>
            <person name="Fink D.L."/>
            <person name="Russ C."/>
            <person name="Young S."/>
            <person name="Zeng Q."/>
            <person name="Koehrsen M."/>
            <person name="Alvarado L."/>
            <person name="Berlin A."/>
            <person name="Chapman S.B."/>
            <person name="Chen Z."/>
            <person name="Freedman E."/>
            <person name="Gellesch M."/>
            <person name="Goldberg J."/>
            <person name="Griggs A."/>
            <person name="Gujja S."/>
            <person name="Heilman E.R."/>
            <person name="Heiman D."/>
            <person name="Hepburn T."/>
            <person name="Howarth C."/>
            <person name="Jen D."/>
            <person name="Larson L."/>
            <person name="Lewis B."/>
            <person name="Mehta T."/>
            <person name="Park D."/>
            <person name="Pearson M."/>
            <person name="Roberts A."/>
            <person name="Saif S."/>
            <person name="Shea T."/>
            <person name="Shenoy N."/>
            <person name="Sisk P."/>
            <person name="Stolte C."/>
            <person name="Sykes S."/>
            <person name="Walk T."/>
            <person name="White J."/>
            <person name="Yandava C."/>
            <person name="Haas B."/>
            <person name="Henn M.R."/>
            <person name="Nusbaum C."/>
            <person name="Birren B."/>
        </authorList>
    </citation>
    <scope>NUCLEOTIDE SEQUENCE [LARGE SCALE GENOMIC DNA]</scope>
    <source>
        <strain evidence="3">NA</strain>
    </source>
</reference>
<evidence type="ECO:0000313" key="2">
    <source>
        <dbReference type="EMBL" id="EJW87213.1"/>
    </source>
</evidence>
<accession>J9EYA2</accession>
<proteinExistence type="predicted"/>
<evidence type="ECO:0000256" key="1">
    <source>
        <dbReference type="SAM" id="MobiDB-lite"/>
    </source>
</evidence>
<name>J9EYA2_WUCBA</name>
<organism evidence="2 3">
    <name type="scientific">Wuchereria bancrofti</name>
    <dbReference type="NCBI Taxonomy" id="6293"/>
    <lineage>
        <taxon>Eukaryota</taxon>
        <taxon>Metazoa</taxon>
        <taxon>Ecdysozoa</taxon>
        <taxon>Nematoda</taxon>
        <taxon>Chromadorea</taxon>
        <taxon>Rhabditida</taxon>
        <taxon>Spirurina</taxon>
        <taxon>Spiruromorpha</taxon>
        <taxon>Filarioidea</taxon>
        <taxon>Onchocercidae</taxon>
        <taxon>Wuchereria</taxon>
    </lineage>
</organism>